<name>A0A5C3KSV1_COPMA</name>
<proteinExistence type="predicted"/>
<dbReference type="GO" id="GO:0016747">
    <property type="term" value="F:acyltransferase activity, transferring groups other than amino-acyl groups"/>
    <property type="evidence" value="ECO:0007669"/>
    <property type="project" value="InterPro"/>
</dbReference>
<protein>
    <recommendedName>
        <fullName evidence="1">N-acetyltransferase domain-containing protein</fullName>
    </recommendedName>
</protein>
<evidence type="ECO:0000259" key="1">
    <source>
        <dbReference type="PROSITE" id="PS51186"/>
    </source>
</evidence>
<dbReference type="SUPFAM" id="SSF55729">
    <property type="entry name" value="Acyl-CoA N-acyltransferases (Nat)"/>
    <property type="match status" value="1"/>
</dbReference>
<dbReference type="OrthoDB" id="410198at2759"/>
<gene>
    <name evidence="2" type="ORF">FA15DRAFT_621736</name>
</gene>
<dbReference type="CDD" id="cd04301">
    <property type="entry name" value="NAT_SF"/>
    <property type="match status" value="1"/>
</dbReference>
<dbReference type="PROSITE" id="PS51186">
    <property type="entry name" value="GNAT"/>
    <property type="match status" value="1"/>
</dbReference>
<feature type="domain" description="N-acetyltransferase" evidence="1">
    <location>
        <begin position="11"/>
        <end position="168"/>
    </location>
</feature>
<sequence length="192" mass="21292">MGTTTPSISDLEVRCKIIDAQQTISLRHSVLWPDKDISHVLLPDDQTGTHLGAFAFGLSRSEEPIAVISLFLEPLPIDNAAERYDYSGQKAVRFRKFACASPFQGRGIGTKLLEYTMSVAERTLGASVIWCDARVSSQKWYEKRGLSPFGSAFYKSNVKYIRMKCELLDDNASGAITDEHSAFRLVPPLSGE</sequence>
<dbReference type="Proteomes" id="UP000307440">
    <property type="component" value="Unassembled WGS sequence"/>
</dbReference>
<dbReference type="AlphaFoldDB" id="A0A5C3KSV1"/>
<keyword evidence="3" id="KW-1185">Reference proteome</keyword>
<evidence type="ECO:0000313" key="2">
    <source>
        <dbReference type="EMBL" id="TFK22923.1"/>
    </source>
</evidence>
<dbReference type="InterPro" id="IPR016181">
    <property type="entry name" value="Acyl_CoA_acyltransferase"/>
</dbReference>
<dbReference type="Pfam" id="PF00583">
    <property type="entry name" value="Acetyltransf_1"/>
    <property type="match status" value="1"/>
</dbReference>
<evidence type="ECO:0000313" key="3">
    <source>
        <dbReference type="Proteomes" id="UP000307440"/>
    </source>
</evidence>
<organism evidence="2 3">
    <name type="scientific">Coprinopsis marcescibilis</name>
    <name type="common">Agaric fungus</name>
    <name type="synonym">Psathyrella marcescibilis</name>
    <dbReference type="NCBI Taxonomy" id="230819"/>
    <lineage>
        <taxon>Eukaryota</taxon>
        <taxon>Fungi</taxon>
        <taxon>Dikarya</taxon>
        <taxon>Basidiomycota</taxon>
        <taxon>Agaricomycotina</taxon>
        <taxon>Agaricomycetes</taxon>
        <taxon>Agaricomycetidae</taxon>
        <taxon>Agaricales</taxon>
        <taxon>Agaricineae</taxon>
        <taxon>Psathyrellaceae</taxon>
        <taxon>Coprinopsis</taxon>
    </lineage>
</organism>
<reference evidence="2 3" key="1">
    <citation type="journal article" date="2019" name="Nat. Ecol. Evol.">
        <title>Megaphylogeny resolves global patterns of mushroom evolution.</title>
        <authorList>
            <person name="Varga T."/>
            <person name="Krizsan K."/>
            <person name="Foldi C."/>
            <person name="Dima B."/>
            <person name="Sanchez-Garcia M."/>
            <person name="Sanchez-Ramirez S."/>
            <person name="Szollosi G.J."/>
            <person name="Szarkandi J.G."/>
            <person name="Papp V."/>
            <person name="Albert L."/>
            <person name="Andreopoulos W."/>
            <person name="Angelini C."/>
            <person name="Antonin V."/>
            <person name="Barry K.W."/>
            <person name="Bougher N.L."/>
            <person name="Buchanan P."/>
            <person name="Buyck B."/>
            <person name="Bense V."/>
            <person name="Catcheside P."/>
            <person name="Chovatia M."/>
            <person name="Cooper J."/>
            <person name="Damon W."/>
            <person name="Desjardin D."/>
            <person name="Finy P."/>
            <person name="Geml J."/>
            <person name="Haridas S."/>
            <person name="Hughes K."/>
            <person name="Justo A."/>
            <person name="Karasinski D."/>
            <person name="Kautmanova I."/>
            <person name="Kiss B."/>
            <person name="Kocsube S."/>
            <person name="Kotiranta H."/>
            <person name="LaButti K.M."/>
            <person name="Lechner B.E."/>
            <person name="Liimatainen K."/>
            <person name="Lipzen A."/>
            <person name="Lukacs Z."/>
            <person name="Mihaltcheva S."/>
            <person name="Morgado L.N."/>
            <person name="Niskanen T."/>
            <person name="Noordeloos M.E."/>
            <person name="Ohm R.A."/>
            <person name="Ortiz-Santana B."/>
            <person name="Ovrebo C."/>
            <person name="Racz N."/>
            <person name="Riley R."/>
            <person name="Savchenko A."/>
            <person name="Shiryaev A."/>
            <person name="Soop K."/>
            <person name="Spirin V."/>
            <person name="Szebenyi C."/>
            <person name="Tomsovsky M."/>
            <person name="Tulloss R.E."/>
            <person name="Uehling J."/>
            <person name="Grigoriev I.V."/>
            <person name="Vagvolgyi C."/>
            <person name="Papp T."/>
            <person name="Martin F.M."/>
            <person name="Miettinen O."/>
            <person name="Hibbett D.S."/>
            <person name="Nagy L.G."/>
        </authorList>
    </citation>
    <scope>NUCLEOTIDE SEQUENCE [LARGE SCALE GENOMIC DNA]</scope>
    <source>
        <strain evidence="2 3">CBS 121175</strain>
    </source>
</reference>
<accession>A0A5C3KSV1</accession>
<dbReference type="InterPro" id="IPR000182">
    <property type="entry name" value="GNAT_dom"/>
</dbReference>
<dbReference type="EMBL" id="ML210229">
    <property type="protein sequence ID" value="TFK22923.1"/>
    <property type="molecule type" value="Genomic_DNA"/>
</dbReference>
<dbReference type="Gene3D" id="3.40.630.30">
    <property type="match status" value="1"/>
</dbReference>